<organism evidence="5 6">
    <name type="scientific">Penaeus vannamei</name>
    <name type="common">Whiteleg shrimp</name>
    <name type="synonym">Litopenaeus vannamei</name>
    <dbReference type="NCBI Taxonomy" id="6689"/>
    <lineage>
        <taxon>Eukaryota</taxon>
        <taxon>Metazoa</taxon>
        <taxon>Ecdysozoa</taxon>
        <taxon>Arthropoda</taxon>
        <taxon>Crustacea</taxon>
        <taxon>Multicrustacea</taxon>
        <taxon>Malacostraca</taxon>
        <taxon>Eumalacostraca</taxon>
        <taxon>Eucarida</taxon>
        <taxon>Decapoda</taxon>
        <taxon>Dendrobranchiata</taxon>
        <taxon>Penaeoidea</taxon>
        <taxon>Penaeidae</taxon>
        <taxon>Penaeus</taxon>
    </lineage>
</organism>
<keyword evidence="2" id="KW-0378">Hydrolase</keyword>
<keyword evidence="6" id="KW-1185">Reference proteome</keyword>
<dbReference type="STRING" id="6689.A0A3R7P196"/>
<name>A0A3R7P196_PENVA</name>
<dbReference type="EMBL" id="QCYY01002125">
    <property type="protein sequence ID" value="ROT72653.1"/>
    <property type="molecule type" value="Genomic_DNA"/>
</dbReference>
<keyword evidence="1" id="KW-0547">Nucleotide-binding</keyword>
<dbReference type="HAMAP" id="MF_00796">
    <property type="entry name" value="NTPase_1"/>
    <property type="match status" value="1"/>
</dbReference>
<keyword evidence="3" id="KW-0067">ATP-binding</keyword>
<dbReference type="AlphaFoldDB" id="A0A3R7P196"/>
<dbReference type="Pfam" id="PF03266">
    <property type="entry name" value="NTPase_1"/>
    <property type="match status" value="1"/>
</dbReference>
<reference evidence="5 6" key="1">
    <citation type="submission" date="2018-04" db="EMBL/GenBank/DDBJ databases">
        <authorList>
            <person name="Zhang X."/>
            <person name="Yuan J."/>
            <person name="Li F."/>
            <person name="Xiang J."/>
        </authorList>
    </citation>
    <scope>NUCLEOTIDE SEQUENCE [LARGE SCALE GENOMIC DNA]</scope>
    <source>
        <tissue evidence="5">Muscle</tissue>
    </source>
</reference>
<reference evidence="5 6" key="2">
    <citation type="submission" date="2019-01" db="EMBL/GenBank/DDBJ databases">
        <title>The decoding of complex shrimp genome reveals the adaptation for benthos swimmer, frequently molting mechanism and breeding impact on genome.</title>
        <authorList>
            <person name="Sun Y."/>
            <person name="Gao Y."/>
            <person name="Yu Y."/>
        </authorList>
    </citation>
    <scope>NUCLEOTIDE SEQUENCE [LARGE SCALE GENOMIC DNA]</scope>
    <source>
        <tissue evidence="5">Muscle</tissue>
    </source>
</reference>
<dbReference type="GO" id="GO:0005524">
    <property type="term" value="F:ATP binding"/>
    <property type="evidence" value="ECO:0007669"/>
    <property type="project" value="UniProtKB-KW"/>
</dbReference>
<evidence type="ECO:0000256" key="1">
    <source>
        <dbReference type="ARBA" id="ARBA00022741"/>
    </source>
</evidence>
<dbReference type="Proteomes" id="UP000283509">
    <property type="component" value="Unassembled WGS sequence"/>
</dbReference>
<dbReference type="OrthoDB" id="446244at2759"/>
<dbReference type="GO" id="GO:0017111">
    <property type="term" value="F:ribonucleoside triphosphate phosphatase activity"/>
    <property type="evidence" value="ECO:0007669"/>
    <property type="project" value="InterPro"/>
</dbReference>
<accession>A0A3R7P196</accession>
<protein>
    <submittedName>
        <fullName evidence="5">Putative cancer-related nucleoside-triphosphatase</fullName>
    </submittedName>
</protein>
<evidence type="ECO:0000313" key="6">
    <source>
        <dbReference type="Proteomes" id="UP000283509"/>
    </source>
</evidence>
<dbReference type="PANTHER" id="PTHR43146:SF1">
    <property type="entry name" value="CANCER-RELATED NUCLEOSIDE-TRIPHOSPHATASE"/>
    <property type="match status" value="1"/>
</dbReference>
<dbReference type="NCBIfam" id="NF010248">
    <property type="entry name" value="PRK13695.1"/>
    <property type="match status" value="1"/>
</dbReference>
<sequence>MSYKHVAITGPPGVGKTTLVQKLVNNLKDAGVPCNGFYTQEVRQGGKRIGFDVVTLDGKNGILSRVKTQDGNRRECRVGQYVVDVPAFESLVLPLLRTQASTPQVLVLDEIGKMEMFSQGFVTSVQRILAQPDSTVLTTIPIPKGKPIPLVEQIRSNKNVFLVNLSKSNRDDESLKEEIVKTLMSSLGK</sequence>
<evidence type="ECO:0000256" key="2">
    <source>
        <dbReference type="ARBA" id="ARBA00022801"/>
    </source>
</evidence>
<evidence type="ECO:0000313" key="5">
    <source>
        <dbReference type="EMBL" id="ROT72653.1"/>
    </source>
</evidence>
<dbReference type="InterPro" id="IPR027417">
    <property type="entry name" value="P-loop_NTPase"/>
</dbReference>
<dbReference type="SUPFAM" id="SSF52540">
    <property type="entry name" value="P-loop containing nucleoside triphosphate hydrolases"/>
    <property type="match status" value="1"/>
</dbReference>
<dbReference type="InterPro" id="IPR003593">
    <property type="entry name" value="AAA+_ATPase"/>
</dbReference>
<dbReference type="InterPro" id="IPR004948">
    <property type="entry name" value="Nuc-triphosphatase_THEP1"/>
</dbReference>
<feature type="domain" description="AAA+ ATPase" evidence="4">
    <location>
        <begin position="2"/>
        <end position="166"/>
    </location>
</feature>
<dbReference type="CDD" id="cd19482">
    <property type="entry name" value="RecA-like_Thep1"/>
    <property type="match status" value="1"/>
</dbReference>
<evidence type="ECO:0000256" key="3">
    <source>
        <dbReference type="ARBA" id="ARBA00022840"/>
    </source>
</evidence>
<dbReference type="SMART" id="SM00382">
    <property type="entry name" value="AAA"/>
    <property type="match status" value="1"/>
</dbReference>
<proteinExistence type="inferred from homology"/>
<evidence type="ECO:0000259" key="4">
    <source>
        <dbReference type="SMART" id="SM00382"/>
    </source>
</evidence>
<dbReference type="Gene3D" id="3.40.50.300">
    <property type="entry name" value="P-loop containing nucleotide triphosphate hydrolases"/>
    <property type="match status" value="1"/>
</dbReference>
<comment type="caution">
    <text evidence="5">The sequence shown here is derived from an EMBL/GenBank/DDBJ whole genome shotgun (WGS) entry which is preliminary data.</text>
</comment>
<dbReference type="PANTHER" id="PTHR43146">
    <property type="entry name" value="CANCER-RELATED NUCLEOSIDE-TRIPHOSPHATASE"/>
    <property type="match status" value="1"/>
</dbReference>
<gene>
    <name evidence="5" type="ORF">C7M84_008959</name>
</gene>